<evidence type="ECO:0000256" key="7">
    <source>
        <dbReference type="ARBA" id="ARBA00022946"/>
    </source>
</evidence>
<dbReference type="PROSITE" id="PS50920">
    <property type="entry name" value="SOLCAR"/>
    <property type="match status" value="3"/>
</dbReference>
<evidence type="ECO:0000256" key="8">
    <source>
        <dbReference type="ARBA" id="ARBA00022989"/>
    </source>
</evidence>
<keyword evidence="9" id="KW-0496">Mitochondrion</keyword>
<dbReference type="GO" id="GO:0005743">
    <property type="term" value="C:mitochondrial inner membrane"/>
    <property type="evidence" value="ECO:0007669"/>
    <property type="project" value="UniProtKB-SubCell"/>
</dbReference>
<evidence type="ECO:0000256" key="13">
    <source>
        <dbReference type="PROSITE-ProRule" id="PRU00282"/>
    </source>
</evidence>
<dbReference type="Pfam" id="PF00153">
    <property type="entry name" value="Mito_carr"/>
    <property type="match status" value="3"/>
</dbReference>
<protein>
    <recommendedName>
        <fullName evidence="11">Phosphate carrier protein, mitochondrial</fullName>
    </recommendedName>
</protein>
<feature type="transmembrane region" description="Helical" evidence="15">
    <location>
        <begin position="26"/>
        <end position="50"/>
    </location>
</feature>
<gene>
    <name evidence="16" type="ORF">NAV_LOCUS4606</name>
</gene>
<dbReference type="GO" id="GO:1990547">
    <property type="term" value="P:mitochondrial phosphate ion transmembrane transport"/>
    <property type="evidence" value="ECO:0007669"/>
    <property type="project" value="InterPro"/>
</dbReference>
<dbReference type="AlphaFoldDB" id="A0A498SL18"/>
<keyword evidence="5" id="KW-0677">Repeat</keyword>
<dbReference type="FunFam" id="1.50.40.10:FF:000005">
    <property type="entry name" value="Mitochondrial phosphate carrier protein 2"/>
    <property type="match status" value="1"/>
</dbReference>
<keyword evidence="3 14" id="KW-0813">Transport</keyword>
<dbReference type="InterPro" id="IPR023395">
    <property type="entry name" value="MCP_dom_sf"/>
</dbReference>
<feature type="transmembrane region" description="Helical" evidence="15">
    <location>
        <begin position="342"/>
        <end position="360"/>
    </location>
</feature>
<dbReference type="InterPro" id="IPR018108">
    <property type="entry name" value="MCP_transmembrane"/>
</dbReference>
<evidence type="ECO:0000256" key="14">
    <source>
        <dbReference type="RuleBase" id="RU000488"/>
    </source>
</evidence>
<evidence type="ECO:0000256" key="3">
    <source>
        <dbReference type="ARBA" id="ARBA00022448"/>
    </source>
</evidence>
<feature type="repeat" description="Solcar" evidence="13">
    <location>
        <begin position="187"/>
        <end position="271"/>
    </location>
</feature>
<keyword evidence="8 15" id="KW-1133">Transmembrane helix</keyword>
<name>A0A498SL18_ACAVI</name>
<evidence type="ECO:0000313" key="16">
    <source>
        <dbReference type="EMBL" id="VBB29815.1"/>
    </source>
</evidence>
<comment type="subcellular location">
    <subcellularLocation>
        <location evidence="1">Mitochondrion inner membrane</location>
        <topology evidence="1">Multi-pass membrane protein</topology>
    </subcellularLocation>
</comment>
<sequence length="391" mass="43428">MALSNSNDLVKRSAEAKSSIFPYLPIRNLFCASVGGNIGMLFIGNTFLLLRKFYENSSIRSTVDTVDISKLISVNLLDKADDEVEFGSVKYFLLCGLGGVISCGTTHTAIVPLDLVKCRIQVNPEKYKGIIKGFQTTVKEEGFRALGKGWAPTLLGYSLQGLGKFGFYEMFKIFYSDMLGEELSYQWRTSLYLVASASAEFFADMLLAPMEATKVRVQTSPGAPPTLRGCAPMIYRNEGMTGFYKGLPPLWMRQIPYTMMKFACFERTLEVLYRYVVPKPRSECTKQEQLVVTFVAGYIAGVFCAIVSHPADTIVSKLNQDSGSSAGAVARKLGFMGLWKGLLPRIIMIGTLTALQWFIYDSVKVYFKLPRPPPPEMPLSLRKKLEAAGKL</sequence>
<dbReference type="PANTHER" id="PTHR45671:SF10">
    <property type="entry name" value="SOLUTE CARRIER FAMILY 25 MEMBER 3"/>
    <property type="match status" value="1"/>
</dbReference>
<dbReference type="Proteomes" id="UP000276991">
    <property type="component" value="Unassembled WGS sequence"/>
</dbReference>
<dbReference type="GO" id="GO:0005315">
    <property type="term" value="F:phosphate transmembrane transporter activity"/>
    <property type="evidence" value="ECO:0007669"/>
    <property type="project" value="InterPro"/>
</dbReference>
<dbReference type="Gene3D" id="1.50.40.10">
    <property type="entry name" value="Mitochondrial carrier domain"/>
    <property type="match status" value="1"/>
</dbReference>
<keyword evidence="6" id="KW-0999">Mitochondrion inner membrane</keyword>
<evidence type="ECO:0000256" key="4">
    <source>
        <dbReference type="ARBA" id="ARBA00022692"/>
    </source>
</evidence>
<proteinExistence type="inferred from homology"/>
<evidence type="ECO:0000256" key="12">
    <source>
        <dbReference type="ARBA" id="ARBA00054508"/>
    </source>
</evidence>
<dbReference type="STRING" id="6277.A0A498SL18"/>
<accession>A0A498SL18</accession>
<feature type="repeat" description="Solcar" evidence="13">
    <location>
        <begin position="90"/>
        <end position="174"/>
    </location>
</feature>
<dbReference type="SUPFAM" id="SSF103506">
    <property type="entry name" value="Mitochondrial carrier"/>
    <property type="match status" value="1"/>
</dbReference>
<dbReference type="EMBL" id="UPTC01000704">
    <property type="protein sequence ID" value="VBB29815.1"/>
    <property type="molecule type" value="Genomic_DNA"/>
</dbReference>
<evidence type="ECO:0000256" key="15">
    <source>
        <dbReference type="SAM" id="Phobius"/>
    </source>
</evidence>
<evidence type="ECO:0000256" key="6">
    <source>
        <dbReference type="ARBA" id="ARBA00022792"/>
    </source>
</evidence>
<comment type="similarity">
    <text evidence="2 14">Belongs to the mitochondrial carrier (TC 2.A.29) family.</text>
</comment>
<evidence type="ECO:0000256" key="11">
    <source>
        <dbReference type="ARBA" id="ARBA00024240"/>
    </source>
</evidence>
<dbReference type="OrthoDB" id="427452at2759"/>
<keyword evidence="17" id="KW-1185">Reference proteome</keyword>
<evidence type="ECO:0000256" key="10">
    <source>
        <dbReference type="ARBA" id="ARBA00023136"/>
    </source>
</evidence>
<dbReference type="InterPro" id="IPR044677">
    <property type="entry name" value="SLC25A3/Pic2/Mir1-like"/>
</dbReference>
<reference evidence="16 17" key="1">
    <citation type="submission" date="2018-08" db="EMBL/GenBank/DDBJ databases">
        <authorList>
            <person name="Laetsch R D."/>
            <person name="Stevens L."/>
            <person name="Kumar S."/>
            <person name="Blaxter L. M."/>
        </authorList>
    </citation>
    <scope>NUCLEOTIDE SEQUENCE [LARGE SCALE GENOMIC DNA]</scope>
</reference>
<organism evidence="16 17">
    <name type="scientific">Acanthocheilonema viteae</name>
    <name type="common">Filarial nematode worm</name>
    <name type="synonym">Dipetalonema viteae</name>
    <dbReference type="NCBI Taxonomy" id="6277"/>
    <lineage>
        <taxon>Eukaryota</taxon>
        <taxon>Metazoa</taxon>
        <taxon>Ecdysozoa</taxon>
        <taxon>Nematoda</taxon>
        <taxon>Chromadorea</taxon>
        <taxon>Rhabditida</taxon>
        <taxon>Spirurina</taxon>
        <taxon>Spiruromorpha</taxon>
        <taxon>Filarioidea</taxon>
        <taxon>Onchocercidae</taxon>
        <taxon>Acanthocheilonema</taxon>
    </lineage>
</organism>
<evidence type="ECO:0000256" key="2">
    <source>
        <dbReference type="ARBA" id="ARBA00006375"/>
    </source>
</evidence>
<evidence type="ECO:0000256" key="5">
    <source>
        <dbReference type="ARBA" id="ARBA00022737"/>
    </source>
</evidence>
<keyword evidence="7" id="KW-0809">Transit peptide</keyword>
<comment type="function">
    <text evidence="12">Transport of phosphate groups from the cytosol to the mitochondrial matrix.</text>
</comment>
<keyword evidence="10 13" id="KW-0472">Membrane</keyword>
<dbReference type="PANTHER" id="PTHR45671">
    <property type="entry name" value="SOLUTE CARRIER FAMILY 25 (MITOCHONDRIAL CARRIER PHOSPHATE CARRIER), MEMBER 3, LIKE-RELATED-RELATED"/>
    <property type="match status" value="1"/>
</dbReference>
<feature type="transmembrane region" description="Helical" evidence="15">
    <location>
        <begin position="290"/>
        <end position="311"/>
    </location>
</feature>
<evidence type="ECO:0000256" key="1">
    <source>
        <dbReference type="ARBA" id="ARBA00004448"/>
    </source>
</evidence>
<evidence type="ECO:0000256" key="9">
    <source>
        <dbReference type="ARBA" id="ARBA00023128"/>
    </source>
</evidence>
<feature type="repeat" description="Solcar" evidence="13">
    <location>
        <begin position="288"/>
        <end position="366"/>
    </location>
</feature>
<evidence type="ECO:0000313" key="17">
    <source>
        <dbReference type="Proteomes" id="UP000276991"/>
    </source>
</evidence>
<keyword evidence="4 13" id="KW-0812">Transmembrane</keyword>